<dbReference type="HAMAP" id="MF_00308">
    <property type="entry name" value="PfdA"/>
    <property type="match status" value="1"/>
</dbReference>
<dbReference type="InterPro" id="IPR009053">
    <property type="entry name" value="Prefoldin"/>
</dbReference>
<reference evidence="4" key="1">
    <citation type="submission" date="2022-07" db="EMBL/GenBank/DDBJ databases">
        <title>Fungi with potential for degradation of polypropylene.</title>
        <authorList>
            <person name="Gostincar C."/>
        </authorList>
    </citation>
    <scope>NUCLEOTIDE SEQUENCE</scope>
    <source>
        <strain evidence="4">EXF-13308</strain>
    </source>
</reference>
<dbReference type="GO" id="GO:0016272">
    <property type="term" value="C:prefoldin complex"/>
    <property type="evidence" value="ECO:0007669"/>
    <property type="project" value="InterPro"/>
</dbReference>
<sequence length="152" mass="16874">MSGRQEQTVSLDSLSAQQLSAVKKQLDEEVEHLTTSFAQLQAAQGKFRECLRCVKSQTTVTEKKEILVPLTNSLYVRGNMADPSKVLVDIGTGFYIEKDVKSAAQFYEDKIKELGANIQDLEVIVQNKSNSLRVVEEVLRQKMVATAKPGQA</sequence>
<comment type="caution">
    <text evidence="4">The sequence shown here is derived from an EMBL/GenBank/DDBJ whole genome shotgun (WGS) entry which is preliminary data.</text>
</comment>
<protein>
    <recommendedName>
        <fullName evidence="6">Prefoldin subunit 5</fullName>
    </recommendedName>
</protein>
<dbReference type="SUPFAM" id="SSF46579">
    <property type="entry name" value="Prefoldin"/>
    <property type="match status" value="1"/>
</dbReference>
<keyword evidence="2" id="KW-0143">Chaperone</keyword>
<dbReference type="PANTHER" id="PTHR12674:SF2">
    <property type="entry name" value="PREFOLDIN SUBUNIT 5"/>
    <property type="match status" value="1"/>
</dbReference>
<dbReference type="GO" id="GO:0051082">
    <property type="term" value="F:unfolded protein binding"/>
    <property type="evidence" value="ECO:0007669"/>
    <property type="project" value="InterPro"/>
</dbReference>
<evidence type="ECO:0000313" key="5">
    <source>
        <dbReference type="Proteomes" id="UP001174694"/>
    </source>
</evidence>
<comment type="similarity">
    <text evidence="1">Belongs to the prefoldin subunit alpha family.</text>
</comment>
<dbReference type="CDD" id="cd23157">
    <property type="entry name" value="Prefoldin_5"/>
    <property type="match status" value="1"/>
</dbReference>
<accession>A0AA38RVN3</accession>
<dbReference type="GO" id="GO:1990114">
    <property type="term" value="P:RNA polymerase II core complex assembly"/>
    <property type="evidence" value="ECO:0007669"/>
    <property type="project" value="TreeGrafter"/>
</dbReference>
<dbReference type="PANTHER" id="PTHR12674">
    <property type="entry name" value="PREFOLDIN SUBUNIT 5"/>
    <property type="match status" value="1"/>
</dbReference>
<dbReference type="InterPro" id="IPR004127">
    <property type="entry name" value="Prefoldin_subunit_alpha"/>
</dbReference>
<keyword evidence="5" id="KW-1185">Reference proteome</keyword>
<dbReference type="Pfam" id="PF02996">
    <property type="entry name" value="Prefoldin"/>
    <property type="match status" value="1"/>
</dbReference>
<dbReference type="GO" id="GO:0006457">
    <property type="term" value="P:protein folding"/>
    <property type="evidence" value="ECO:0007669"/>
    <property type="project" value="InterPro"/>
</dbReference>
<evidence type="ECO:0008006" key="6">
    <source>
        <dbReference type="Google" id="ProtNLM"/>
    </source>
</evidence>
<dbReference type="InterPro" id="IPR011599">
    <property type="entry name" value="PFD_alpha_archaea"/>
</dbReference>
<proteinExistence type="inferred from homology"/>
<organism evidence="4 5">
    <name type="scientific">Pleurostoma richardsiae</name>
    <dbReference type="NCBI Taxonomy" id="41990"/>
    <lineage>
        <taxon>Eukaryota</taxon>
        <taxon>Fungi</taxon>
        <taxon>Dikarya</taxon>
        <taxon>Ascomycota</taxon>
        <taxon>Pezizomycotina</taxon>
        <taxon>Sordariomycetes</taxon>
        <taxon>Sordariomycetidae</taxon>
        <taxon>Calosphaeriales</taxon>
        <taxon>Pleurostomataceae</taxon>
        <taxon>Pleurostoma</taxon>
    </lineage>
</organism>
<gene>
    <name evidence="4" type="ORF">NKR23_g119</name>
</gene>
<dbReference type="FunFam" id="1.10.287.370:FF:000004">
    <property type="entry name" value="Probable prefoldin subunit 5"/>
    <property type="match status" value="1"/>
</dbReference>
<evidence type="ECO:0000256" key="2">
    <source>
        <dbReference type="ARBA" id="ARBA00023186"/>
    </source>
</evidence>
<dbReference type="GO" id="GO:1990115">
    <property type="term" value="P:RNA polymerase III assembly"/>
    <property type="evidence" value="ECO:0007669"/>
    <property type="project" value="TreeGrafter"/>
</dbReference>
<name>A0AA38RVN3_9PEZI</name>
<evidence type="ECO:0000256" key="3">
    <source>
        <dbReference type="SAM" id="Coils"/>
    </source>
</evidence>
<evidence type="ECO:0000313" key="4">
    <source>
        <dbReference type="EMBL" id="KAJ9157577.1"/>
    </source>
</evidence>
<keyword evidence="3" id="KW-0175">Coiled coil</keyword>
<dbReference type="GO" id="GO:1990113">
    <property type="term" value="P:RNA polymerase I assembly"/>
    <property type="evidence" value="ECO:0007669"/>
    <property type="project" value="TreeGrafter"/>
</dbReference>
<evidence type="ECO:0000256" key="1">
    <source>
        <dbReference type="ARBA" id="ARBA00010048"/>
    </source>
</evidence>
<feature type="coiled-coil region" evidence="3">
    <location>
        <begin position="16"/>
        <end position="43"/>
    </location>
</feature>
<dbReference type="NCBIfam" id="TIGR00293">
    <property type="entry name" value="prefoldin subunit alpha"/>
    <property type="match status" value="1"/>
</dbReference>
<dbReference type="Gene3D" id="1.10.287.370">
    <property type="match status" value="1"/>
</dbReference>
<dbReference type="Proteomes" id="UP001174694">
    <property type="component" value="Unassembled WGS sequence"/>
</dbReference>
<dbReference type="EMBL" id="JANBVO010000001">
    <property type="protein sequence ID" value="KAJ9157577.1"/>
    <property type="molecule type" value="Genomic_DNA"/>
</dbReference>
<dbReference type="AlphaFoldDB" id="A0AA38RVN3"/>
<dbReference type="GO" id="GO:0005737">
    <property type="term" value="C:cytoplasm"/>
    <property type="evidence" value="ECO:0007669"/>
    <property type="project" value="TreeGrafter"/>
</dbReference>